<proteinExistence type="predicted"/>
<evidence type="ECO:0000313" key="1">
    <source>
        <dbReference type="EMBL" id="VDP10918.1"/>
    </source>
</evidence>
<reference evidence="3" key="2">
    <citation type="submission" date="2019-09" db="UniProtKB">
        <authorList>
            <consortium name="WormBaseParasite"/>
        </authorList>
    </citation>
    <scope>IDENTIFICATION</scope>
</reference>
<dbReference type="Proteomes" id="UP000050761">
    <property type="component" value="Unassembled WGS sequence"/>
</dbReference>
<name>A0A183G8L5_HELPZ</name>
<protein>
    <submittedName>
        <fullName evidence="3">DUF3606 domain-containing protein</fullName>
    </submittedName>
</protein>
<evidence type="ECO:0000313" key="2">
    <source>
        <dbReference type="Proteomes" id="UP000050761"/>
    </source>
</evidence>
<organism evidence="2 3">
    <name type="scientific">Heligmosomoides polygyrus</name>
    <name type="common">Parasitic roundworm</name>
    <dbReference type="NCBI Taxonomy" id="6339"/>
    <lineage>
        <taxon>Eukaryota</taxon>
        <taxon>Metazoa</taxon>
        <taxon>Ecdysozoa</taxon>
        <taxon>Nematoda</taxon>
        <taxon>Chromadorea</taxon>
        <taxon>Rhabditida</taxon>
        <taxon>Rhabditina</taxon>
        <taxon>Rhabditomorpha</taxon>
        <taxon>Strongyloidea</taxon>
        <taxon>Heligmosomidae</taxon>
        <taxon>Heligmosomoides</taxon>
    </lineage>
</organism>
<evidence type="ECO:0000313" key="3">
    <source>
        <dbReference type="WBParaSite" id="HPBE_0001822301-mRNA-1"/>
    </source>
</evidence>
<dbReference type="EMBL" id="UZAH01030546">
    <property type="protein sequence ID" value="VDP10918.1"/>
    <property type="molecule type" value="Genomic_DNA"/>
</dbReference>
<keyword evidence="2" id="KW-1185">Reference proteome</keyword>
<accession>A0A183G8L5</accession>
<dbReference type="AlphaFoldDB" id="A0A183G8L5"/>
<accession>A0A3P8BMV1</accession>
<reference evidence="1 2" key="1">
    <citation type="submission" date="2018-11" db="EMBL/GenBank/DDBJ databases">
        <authorList>
            <consortium name="Pathogen Informatics"/>
        </authorList>
    </citation>
    <scope>NUCLEOTIDE SEQUENCE [LARGE SCALE GENOMIC DNA]</scope>
</reference>
<gene>
    <name evidence="1" type="ORF">HPBE_LOCUS18222</name>
</gene>
<sequence length="72" mass="7848">MPKAAVDPMEVAEAEGRDGIDNGTVTEVYWAAAVARATNMDLADMQAYLYKAGKGEEARSVTLGSKWVRKRE</sequence>
<dbReference type="WBParaSite" id="HPBE_0001822301-mRNA-1">
    <property type="protein sequence ID" value="HPBE_0001822301-mRNA-1"/>
    <property type="gene ID" value="HPBE_0001822301"/>
</dbReference>